<proteinExistence type="predicted"/>
<evidence type="ECO:0000256" key="1">
    <source>
        <dbReference type="SAM" id="MobiDB-lite"/>
    </source>
</evidence>
<evidence type="ECO:0000313" key="3">
    <source>
        <dbReference type="Proteomes" id="UP001213979"/>
    </source>
</evidence>
<evidence type="ECO:0000313" key="2">
    <source>
        <dbReference type="EMBL" id="MDE8565208.1"/>
    </source>
</evidence>
<feature type="compositionally biased region" description="Basic and acidic residues" evidence="1">
    <location>
        <begin position="32"/>
        <end position="45"/>
    </location>
</feature>
<accession>A0ABT5W7A7</accession>
<organism evidence="2 3">
    <name type="scientific">Anoxybacteroides rupiense</name>
    <dbReference type="NCBI Taxonomy" id="311460"/>
    <lineage>
        <taxon>Bacteria</taxon>
        <taxon>Bacillati</taxon>
        <taxon>Bacillota</taxon>
        <taxon>Bacilli</taxon>
        <taxon>Bacillales</taxon>
        <taxon>Anoxybacillaceae</taxon>
        <taxon>Anoxybacteroides</taxon>
    </lineage>
</organism>
<dbReference type="Proteomes" id="UP001213979">
    <property type="component" value="Unassembled WGS sequence"/>
</dbReference>
<gene>
    <name evidence="2" type="ORF">PNH38_15220</name>
</gene>
<sequence length="45" mass="5058">MKKVRWPTKSISALSAIIVKHSPFPHQAGLRSADKERSQAKTKIE</sequence>
<name>A0ABT5W7A7_9BACL</name>
<comment type="caution">
    <text evidence="2">The sequence shown here is derived from an EMBL/GenBank/DDBJ whole genome shotgun (WGS) entry which is preliminary data.</text>
</comment>
<feature type="region of interest" description="Disordered" evidence="1">
    <location>
        <begin position="25"/>
        <end position="45"/>
    </location>
</feature>
<dbReference type="RefSeq" id="WP_156487522.1">
    <property type="nucleotide sequence ID" value="NZ_JAQOTG010000019.1"/>
</dbReference>
<protein>
    <submittedName>
        <fullName evidence="2">Uncharacterized protein</fullName>
    </submittedName>
</protein>
<keyword evidence="3" id="KW-1185">Reference proteome</keyword>
<dbReference type="EMBL" id="JAQOTG010000019">
    <property type="protein sequence ID" value="MDE8565208.1"/>
    <property type="molecule type" value="Genomic_DNA"/>
</dbReference>
<reference evidence="2 3" key="1">
    <citation type="submission" date="2023-01" db="EMBL/GenBank/DDBJ databases">
        <title>Genome-based reclassification of Anoxybacillus geothermalis as a later heterotypic synonym of Anoxybacillus rupiensis.</title>
        <authorList>
            <person name="Inan Bektas K."/>
            <person name="Canakci S."/>
            <person name="Belduz A.A."/>
            <person name="Guler H.H."/>
        </authorList>
    </citation>
    <scope>NUCLEOTIDE SEQUENCE [LARGE SCALE GENOMIC DNA]</scope>
    <source>
        <strain evidence="2 3">DSM 17127</strain>
    </source>
</reference>